<gene>
    <name evidence="1" type="ORF">HZY91_01865</name>
</gene>
<dbReference type="RefSeq" id="WP_197114119.1">
    <property type="nucleotide sequence ID" value="NZ_JACBXQ010000001.1"/>
</dbReference>
<evidence type="ECO:0008006" key="3">
    <source>
        <dbReference type="Google" id="ProtNLM"/>
    </source>
</evidence>
<dbReference type="Proteomes" id="UP000721415">
    <property type="component" value="Unassembled WGS sequence"/>
</dbReference>
<reference evidence="1 2" key="1">
    <citation type="submission" date="2020-07" db="EMBL/GenBank/DDBJ databases">
        <title>Facklamia lactis sp. nov., isolated from raw milk.</title>
        <authorList>
            <person name="Doll E.V."/>
            <person name="Huptas C."/>
            <person name="Staib L."/>
            <person name="Wenning M."/>
            <person name="Scherer S."/>
        </authorList>
    </citation>
    <scope>NUCLEOTIDE SEQUENCE [LARGE SCALE GENOMIC DNA]</scope>
    <source>
        <strain evidence="1 2">DSM 111018</strain>
    </source>
</reference>
<sequence>MAKLKGAFGAIVGAAGVYLLANTLFPEETQRYKEKAAQLSKEAMDQAHQYKDLAVEKGQNMTEVAKLASEETKGSFSGASEDIKSSLNDAKEQVLSLIEKTQNRLNEDHGEYDKKEIIAEAIAELKDEVGKSFGDITSNFSSLKSDLEDTTEATIQLTKEEVGNELDQQDEFATDY</sequence>
<protein>
    <recommendedName>
        <fullName evidence="3">YtxH domain-containing protein</fullName>
    </recommendedName>
</protein>
<keyword evidence="2" id="KW-1185">Reference proteome</keyword>
<comment type="caution">
    <text evidence="1">The sequence shown here is derived from an EMBL/GenBank/DDBJ whole genome shotgun (WGS) entry which is preliminary data.</text>
</comment>
<evidence type="ECO:0000313" key="2">
    <source>
        <dbReference type="Proteomes" id="UP000721415"/>
    </source>
</evidence>
<name>A0ABS0LQ66_9LACT</name>
<organism evidence="1 2">
    <name type="scientific">Facklamia lactis</name>
    <dbReference type="NCBI Taxonomy" id="2749967"/>
    <lineage>
        <taxon>Bacteria</taxon>
        <taxon>Bacillati</taxon>
        <taxon>Bacillota</taxon>
        <taxon>Bacilli</taxon>
        <taxon>Lactobacillales</taxon>
        <taxon>Aerococcaceae</taxon>
        <taxon>Facklamia</taxon>
    </lineage>
</organism>
<proteinExistence type="predicted"/>
<dbReference type="EMBL" id="JACBXQ010000001">
    <property type="protein sequence ID" value="MBG9985635.1"/>
    <property type="molecule type" value="Genomic_DNA"/>
</dbReference>
<evidence type="ECO:0000313" key="1">
    <source>
        <dbReference type="EMBL" id="MBG9985635.1"/>
    </source>
</evidence>
<accession>A0ABS0LQ66</accession>